<dbReference type="eggNOG" id="KOG0648">
    <property type="taxonomic scope" value="Eukaryota"/>
</dbReference>
<organism evidence="4 5">
    <name type="scientific">Thecamonas trahens ATCC 50062</name>
    <dbReference type="NCBI Taxonomy" id="461836"/>
    <lineage>
        <taxon>Eukaryota</taxon>
        <taxon>Apusozoa</taxon>
        <taxon>Apusomonadida</taxon>
        <taxon>Apusomonadidae</taxon>
        <taxon>Thecamonas</taxon>
    </lineage>
</organism>
<proteinExistence type="predicted"/>
<dbReference type="PANTHER" id="PTHR43736:SF1">
    <property type="entry name" value="DIHYDRONEOPTERIN TRIPHOSPHATE DIPHOSPHATASE"/>
    <property type="match status" value="1"/>
</dbReference>
<dbReference type="Pfam" id="PF00293">
    <property type="entry name" value="NUDIX"/>
    <property type="match status" value="1"/>
</dbReference>
<keyword evidence="5" id="KW-1185">Reference proteome</keyword>
<dbReference type="PRINTS" id="PR00502">
    <property type="entry name" value="NUDIXFAMILY"/>
</dbReference>
<evidence type="ECO:0000313" key="4">
    <source>
        <dbReference type="EMBL" id="KNC54261.1"/>
    </source>
</evidence>
<feature type="compositionally biased region" description="Basic residues" evidence="2">
    <location>
        <begin position="474"/>
        <end position="484"/>
    </location>
</feature>
<dbReference type="Gene3D" id="3.90.79.10">
    <property type="entry name" value="Nucleoside Triphosphate Pyrophosphohydrolase"/>
    <property type="match status" value="1"/>
</dbReference>
<protein>
    <recommendedName>
        <fullName evidence="3">Nudix hydrolase domain-containing protein</fullName>
    </recommendedName>
</protein>
<dbReference type="PROSITE" id="PS51462">
    <property type="entry name" value="NUDIX"/>
    <property type="match status" value="1"/>
</dbReference>
<dbReference type="PANTHER" id="PTHR43736">
    <property type="entry name" value="ADP-RIBOSE PYROPHOSPHATASE"/>
    <property type="match status" value="1"/>
</dbReference>
<sequence length="567" mass="60913">MVKIPVERLDVAATLCSDFGFAFNGANREVCTVYKWLDKSMADGVPPMPQALAGTVVFVSHGDDVVVIREVRGYGRNHWCVPGGSIELGEDPAQAAARELAEEVGITAHPDDLQLIALRTARGKAGPGILPPGYMSIFFLPLDASAERPVLVPGPGEIAEARWVPFDDFVADYIEPHPTEYDSNGLPDMKPTPPTWAAIHHLASAANAAWRAGDTLLGFGAIRTPISLVTRDTPRDDPRWAKTHTVFAPHFLLSRISPVVDTALTPPAAHDFASDLPLGDFGVLDLDAAGLDASPVMDLGILGPLPMELETAAAAIPAPSALREAESSRSPSLSLDEEHGDDLAGENANPFAKMASTSATVVARHPTDGPAFVAAVRSLPFLVQVYAAASHPMLCPELRFDDDGVLELHEQTPPSAVFTTLFTRHDSFRRRCNEHGFTKPKGRSSLVHDNFSADITPADELALYHRQLARRAKRRNRARNRARCRASTPSSPNSGEILALNDGFNSLKRRCSEVATGMATKRARLLNFNAATDKLAADLAAHRKKTNALLASVNALAAAVLPHRTLA</sequence>
<dbReference type="GeneID" id="25570228"/>
<dbReference type="Proteomes" id="UP000054408">
    <property type="component" value="Unassembled WGS sequence"/>
</dbReference>
<dbReference type="InterPro" id="IPR015797">
    <property type="entry name" value="NUDIX_hydrolase-like_dom_sf"/>
</dbReference>
<dbReference type="CDD" id="cd02883">
    <property type="entry name" value="NUDIX_Hydrolase"/>
    <property type="match status" value="1"/>
</dbReference>
<dbReference type="InterPro" id="IPR020084">
    <property type="entry name" value="NUDIX_hydrolase_CS"/>
</dbReference>
<dbReference type="RefSeq" id="XP_013753918.1">
    <property type="nucleotide sequence ID" value="XM_013898464.1"/>
</dbReference>
<dbReference type="EMBL" id="GL349487">
    <property type="protein sequence ID" value="KNC54261.1"/>
    <property type="molecule type" value="Genomic_DNA"/>
</dbReference>
<dbReference type="OrthoDB" id="447842at2759"/>
<keyword evidence="1" id="KW-0378">Hydrolase</keyword>
<accession>A0A0L0DQF7</accession>
<dbReference type="SUPFAM" id="SSF55811">
    <property type="entry name" value="Nudix"/>
    <property type="match status" value="1"/>
</dbReference>
<evidence type="ECO:0000313" key="5">
    <source>
        <dbReference type="Proteomes" id="UP000054408"/>
    </source>
</evidence>
<feature type="region of interest" description="Disordered" evidence="2">
    <location>
        <begin position="474"/>
        <end position="497"/>
    </location>
</feature>
<reference evidence="4 5" key="1">
    <citation type="submission" date="2010-05" db="EMBL/GenBank/DDBJ databases">
        <title>The Genome Sequence of Thecamonas trahens ATCC 50062.</title>
        <authorList>
            <consortium name="The Broad Institute Genome Sequencing Platform"/>
            <person name="Russ C."/>
            <person name="Cuomo C."/>
            <person name="Shea T."/>
            <person name="Young S.K."/>
            <person name="Zeng Q."/>
            <person name="Koehrsen M."/>
            <person name="Haas B."/>
            <person name="Borodovsky M."/>
            <person name="Guigo R."/>
            <person name="Alvarado L."/>
            <person name="Berlin A."/>
            <person name="Bochicchio J."/>
            <person name="Borenstein D."/>
            <person name="Chapman S."/>
            <person name="Chen Z."/>
            <person name="Freedman E."/>
            <person name="Gellesch M."/>
            <person name="Goldberg J."/>
            <person name="Griggs A."/>
            <person name="Gujja S."/>
            <person name="Heilman E."/>
            <person name="Heiman D."/>
            <person name="Hepburn T."/>
            <person name="Howarth C."/>
            <person name="Jen D."/>
            <person name="Larson L."/>
            <person name="Mehta T."/>
            <person name="Park D."/>
            <person name="Pearson M."/>
            <person name="Roberts A."/>
            <person name="Saif S."/>
            <person name="Shenoy N."/>
            <person name="Sisk P."/>
            <person name="Stolte C."/>
            <person name="Sykes S."/>
            <person name="Thomson T."/>
            <person name="Walk T."/>
            <person name="White J."/>
            <person name="Yandava C."/>
            <person name="Burger G."/>
            <person name="Gray M.W."/>
            <person name="Holland P.W.H."/>
            <person name="King N."/>
            <person name="Lang F.B.F."/>
            <person name="Roger A.J."/>
            <person name="Ruiz-Trillo I."/>
            <person name="Lander E."/>
            <person name="Nusbaum C."/>
        </authorList>
    </citation>
    <scope>NUCLEOTIDE SEQUENCE [LARGE SCALE GENOMIC DNA]</scope>
    <source>
        <strain evidence="4 5">ATCC 50062</strain>
    </source>
</reference>
<dbReference type="AlphaFoldDB" id="A0A0L0DQF7"/>
<dbReference type="InterPro" id="IPR000086">
    <property type="entry name" value="NUDIX_hydrolase_dom"/>
</dbReference>
<dbReference type="PROSITE" id="PS00893">
    <property type="entry name" value="NUDIX_BOX"/>
    <property type="match status" value="1"/>
</dbReference>
<name>A0A0L0DQF7_THETB</name>
<dbReference type="InterPro" id="IPR020476">
    <property type="entry name" value="Nudix_hydrolase"/>
</dbReference>
<evidence type="ECO:0000256" key="1">
    <source>
        <dbReference type="ARBA" id="ARBA00022801"/>
    </source>
</evidence>
<feature type="region of interest" description="Disordered" evidence="2">
    <location>
        <begin position="320"/>
        <end position="344"/>
    </location>
</feature>
<gene>
    <name evidence="4" type="ORF">AMSG_12314</name>
</gene>
<dbReference type="GO" id="GO:0016787">
    <property type="term" value="F:hydrolase activity"/>
    <property type="evidence" value="ECO:0007669"/>
    <property type="project" value="UniProtKB-KW"/>
</dbReference>
<evidence type="ECO:0000259" key="3">
    <source>
        <dbReference type="PROSITE" id="PS51462"/>
    </source>
</evidence>
<evidence type="ECO:0000256" key="2">
    <source>
        <dbReference type="SAM" id="MobiDB-lite"/>
    </source>
</evidence>
<feature type="domain" description="Nudix hydrolase" evidence="3">
    <location>
        <begin position="48"/>
        <end position="186"/>
    </location>
</feature>